<dbReference type="Proteomes" id="UP001500460">
    <property type="component" value="Unassembled WGS sequence"/>
</dbReference>
<name>A0ABP5WYG7_9ACTN</name>
<dbReference type="EMBL" id="BAAATK010000018">
    <property type="protein sequence ID" value="GAA2439443.1"/>
    <property type="molecule type" value="Genomic_DNA"/>
</dbReference>
<proteinExistence type="predicted"/>
<gene>
    <name evidence="2" type="ORF">GCM10010421_32120</name>
</gene>
<feature type="compositionally biased region" description="Acidic residues" evidence="1">
    <location>
        <begin position="97"/>
        <end position="111"/>
    </location>
</feature>
<sequence>MSQNPAPGVPPSMTTRTTPPRTTLPPHLTRHFYETRRAFLRQVTGEESTPWFALTALERAVVESEMTLFREAIRRAEEEQDLLASLDAAAGTAPAAEDTDEEEDASDENAPEDCSCPGCSAVAAFIALLEQTGKKLEASVRPSATNPNGFPFSVGEVTSVVFEPAGTVPPLPEDTERLRQLAKDAIDEWVAAGKPLEAVTDPAALGNAIWTIDITPAWLTVPTGLDDDPAQRQHEERTLRYFRQGWLRPFPPKV</sequence>
<evidence type="ECO:0000313" key="2">
    <source>
        <dbReference type="EMBL" id="GAA2439443.1"/>
    </source>
</evidence>
<evidence type="ECO:0000256" key="1">
    <source>
        <dbReference type="SAM" id="MobiDB-lite"/>
    </source>
</evidence>
<comment type="caution">
    <text evidence="2">The sequence shown here is derived from an EMBL/GenBank/DDBJ whole genome shotgun (WGS) entry which is preliminary data.</text>
</comment>
<protein>
    <submittedName>
        <fullName evidence="2">Uncharacterized protein</fullName>
    </submittedName>
</protein>
<feature type="region of interest" description="Disordered" evidence="1">
    <location>
        <begin position="1"/>
        <end position="27"/>
    </location>
</feature>
<organism evidence="2 3">
    <name type="scientific">Streptomyces glaucus</name>
    <dbReference type="NCBI Taxonomy" id="284029"/>
    <lineage>
        <taxon>Bacteria</taxon>
        <taxon>Bacillati</taxon>
        <taxon>Actinomycetota</taxon>
        <taxon>Actinomycetes</taxon>
        <taxon>Kitasatosporales</taxon>
        <taxon>Streptomycetaceae</taxon>
        <taxon>Streptomyces</taxon>
    </lineage>
</organism>
<accession>A0ABP5WYG7</accession>
<feature type="compositionally biased region" description="Low complexity" evidence="1">
    <location>
        <begin position="14"/>
        <end position="27"/>
    </location>
</feature>
<feature type="region of interest" description="Disordered" evidence="1">
    <location>
        <begin position="89"/>
        <end position="113"/>
    </location>
</feature>
<evidence type="ECO:0000313" key="3">
    <source>
        <dbReference type="Proteomes" id="UP001500460"/>
    </source>
</evidence>
<reference evidence="3" key="1">
    <citation type="journal article" date="2019" name="Int. J. Syst. Evol. Microbiol.">
        <title>The Global Catalogue of Microorganisms (GCM) 10K type strain sequencing project: providing services to taxonomists for standard genome sequencing and annotation.</title>
        <authorList>
            <consortium name="The Broad Institute Genomics Platform"/>
            <consortium name="The Broad Institute Genome Sequencing Center for Infectious Disease"/>
            <person name="Wu L."/>
            <person name="Ma J."/>
        </authorList>
    </citation>
    <scope>NUCLEOTIDE SEQUENCE [LARGE SCALE GENOMIC DNA]</scope>
    <source>
        <strain evidence="3">JCM 6922</strain>
    </source>
</reference>
<keyword evidence="3" id="KW-1185">Reference proteome</keyword>